<sequence length="89" mass="10125">MNKIKLGKIAQAHLVRAKTKTRNIVKTHRIKIQGECYCVRARVRKICIMLSWGRNVVVLQVSRKRCGLEALVKCSCSVEEILLFDDLGS</sequence>
<reference evidence="1 2" key="1">
    <citation type="submission" date="2019-05" db="EMBL/GenBank/DDBJ databases">
        <title>Another draft genome of Portunus trituberculatus and its Hox gene families provides insights of decapod evolution.</title>
        <authorList>
            <person name="Jeong J.-H."/>
            <person name="Song I."/>
            <person name="Kim S."/>
            <person name="Choi T."/>
            <person name="Kim D."/>
            <person name="Ryu S."/>
            <person name="Kim W."/>
        </authorList>
    </citation>
    <scope>NUCLEOTIDE SEQUENCE [LARGE SCALE GENOMIC DNA]</scope>
    <source>
        <tissue evidence="1">Muscle</tissue>
    </source>
</reference>
<accession>A0A5B7H1M0</accession>
<name>A0A5B7H1M0_PORTR</name>
<evidence type="ECO:0000313" key="1">
    <source>
        <dbReference type="EMBL" id="MPC63799.1"/>
    </source>
</evidence>
<dbReference type="AlphaFoldDB" id="A0A5B7H1M0"/>
<gene>
    <name evidence="1" type="ORF">E2C01_057905</name>
</gene>
<protein>
    <submittedName>
        <fullName evidence="1">Uncharacterized protein</fullName>
    </submittedName>
</protein>
<proteinExistence type="predicted"/>
<dbReference type="Proteomes" id="UP000324222">
    <property type="component" value="Unassembled WGS sequence"/>
</dbReference>
<organism evidence="1 2">
    <name type="scientific">Portunus trituberculatus</name>
    <name type="common">Swimming crab</name>
    <name type="synonym">Neptunus trituberculatus</name>
    <dbReference type="NCBI Taxonomy" id="210409"/>
    <lineage>
        <taxon>Eukaryota</taxon>
        <taxon>Metazoa</taxon>
        <taxon>Ecdysozoa</taxon>
        <taxon>Arthropoda</taxon>
        <taxon>Crustacea</taxon>
        <taxon>Multicrustacea</taxon>
        <taxon>Malacostraca</taxon>
        <taxon>Eumalacostraca</taxon>
        <taxon>Eucarida</taxon>
        <taxon>Decapoda</taxon>
        <taxon>Pleocyemata</taxon>
        <taxon>Brachyura</taxon>
        <taxon>Eubrachyura</taxon>
        <taxon>Portunoidea</taxon>
        <taxon>Portunidae</taxon>
        <taxon>Portuninae</taxon>
        <taxon>Portunus</taxon>
    </lineage>
</organism>
<comment type="caution">
    <text evidence="1">The sequence shown here is derived from an EMBL/GenBank/DDBJ whole genome shotgun (WGS) entry which is preliminary data.</text>
</comment>
<dbReference type="EMBL" id="VSRR010021290">
    <property type="protein sequence ID" value="MPC63799.1"/>
    <property type="molecule type" value="Genomic_DNA"/>
</dbReference>
<evidence type="ECO:0000313" key="2">
    <source>
        <dbReference type="Proteomes" id="UP000324222"/>
    </source>
</evidence>
<keyword evidence="2" id="KW-1185">Reference proteome</keyword>